<dbReference type="InterPro" id="IPR052159">
    <property type="entry name" value="Competence_DNA_uptake"/>
</dbReference>
<feature type="domain" description="ComEC/Rec2-related protein" evidence="6">
    <location>
        <begin position="235"/>
        <end position="501"/>
    </location>
</feature>
<comment type="subcellular location">
    <subcellularLocation>
        <location evidence="1">Cell membrane</location>
        <topology evidence="1">Multi-pass membrane protein</topology>
    </subcellularLocation>
</comment>
<reference evidence="7" key="2">
    <citation type="submission" date="2021-09" db="EMBL/GenBank/DDBJ databases">
        <authorList>
            <person name="Gilroy R."/>
        </authorList>
    </citation>
    <scope>NUCLEOTIDE SEQUENCE</scope>
    <source>
        <strain evidence="7">4100</strain>
    </source>
</reference>
<protein>
    <submittedName>
        <fullName evidence="7">ComEC/Rec2 family competence protein</fullName>
    </submittedName>
</protein>
<keyword evidence="4" id="KW-1133">Transmembrane helix</keyword>
<dbReference type="EMBL" id="DYXT01000026">
    <property type="protein sequence ID" value="HJE38988.1"/>
    <property type="molecule type" value="Genomic_DNA"/>
</dbReference>
<dbReference type="PANTHER" id="PTHR30619">
    <property type="entry name" value="DNA INTERNALIZATION/COMPETENCE PROTEIN COMEC/REC2"/>
    <property type="match status" value="1"/>
</dbReference>
<dbReference type="Proteomes" id="UP000711407">
    <property type="component" value="Unassembled WGS sequence"/>
</dbReference>
<dbReference type="GO" id="GO:0005886">
    <property type="term" value="C:plasma membrane"/>
    <property type="evidence" value="ECO:0007669"/>
    <property type="project" value="UniProtKB-SubCell"/>
</dbReference>
<comment type="caution">
    <text evidence="7">The sequence shown here is derived from an EMBL/GenBank/DDBJ whole genome shotgun (WGS) entry which is preliminary data.</text>
</comment>
<evidence type="ECO:0000256" key="1">
    <source>
        <dbReference type="ARBA" id="ARBA00004651"/>
    </source>
</evidence>
<organism evidence="7 8">
    <name type="scientific">Candidatus Amulumruptor caecigallinarius</name>
    <dbReference type="NCBI Taxonomy" id="2109911"/>
    <lineage>
        <taxon>Bacteria</taxon>
        <taxon>Pseudomonadati</taxon>
        <taxon>Bacteroidota</taxon>
        <taxon>Bacteroidia</taxon>
        <taxon>Bacteroidales</taxon>
        <taxon>Muribaculaceae</taxon>
        <taxon>Candidatus Amulumruptor</taxon>
    </lineage>
</organism>
<keyword evidence="2" id="KW-1003">Cell membrane</keyword>
<evidence type="ECO:0000313" key="8">
    <source>
        <dbReference type="Proteomes" id="UP000711407"/>
    </source>
</evidence>
<sequence length="687" mass="74758">MNLPSLLHRRISPPSTPLLYPAVAILLGTFLGLHYQTAGYVGMAVAALLLLTAAALLMLRRFTACVIIICIAAGWINAELHTAASRIPMAYRTGTWVFSGKIDRIKETETATVTDVTIDSIGRHPRSLKAVRPVKIQLTIAGFDHKADIATRISWTGNLDDSHAADRLPMMDDIGKHARRRGIAGAVVIRPDDILAVIDEPGILNSLYRLRADIASSLYDTSLSPNATEFLNVVLLGDTELLSTDRRESYTAAGLSHILALSGMHVAIIALLISAALFPLLMLRWRTVVIIITVAALWFYAAVTGFSPSVTRAVIMVSVFSGARLLQRRSSPYNSLCMAAIIIVVANPYALLSYSFQMSFAAVASIVAFAKVLTPVNPRRRLLYYLMSYITLPVSAMTGTGLIACYYFHSFPLYFIPASAVATLLLPVICIGGVIATVLNTLHLHGFIYTSACTVTDFSVNILDHTARLISSLPGALWSGIKLSAESLCFSLGAVILLAVCMNMKKRVYGYASLMLAAAAIACTIIRPAYPYRNVSVILVPDRSFTTLLIREGANAFISTDACGSDTTLVRQRVERDFESFLRLTDTESLSIDNTSRHSKHSIYLLKELDETPMSAPIANSDSSFSYIIITGKAKADDIRKAPWHMLAGHPITVIPSPALRPKVASIVEERCKEHGIPTSRTMVITD</sequence>
<keyword evidence="3" id="KW-0812">Transmembrane</keyword>
<dbReference type="AlphaFoldDB" id="A0A4Q0UAK6"/>
<dbReference type="InterPro" id="IPR004477">
    <property type="entry name" value="ComEC_N"/>
</dbReference>
<keyword evidence="5" id="KW-0472">Membrane</keyword>
<name>A0A4Q0UAK6_9BACT</name>
<evidence type="ECO:0000256" key="3">
    <source>
        <dbReference type="ARBA" id="ARBA00022692"/>
    </source>
</evidence>
<reference evidence="7" key="1">
    <citation type="journal article" date="2021" name="PeerJ">
        <title>Extensive microbial diversity within the chicken gut microbiome revealed by metagenomics and culture.</title>
        <authorList>
            <person name="Gilroy R."/>
            <person name="Ravi A."/>
            <person name="Getino M."/>
            <person name="Pursley I."/>
            <person name="Horton D.L."/>
            <person name="Alikhan N.F."/>
            <person name="Baker D."/>
            <person name="Gharbi K."/>
            <person name="Hall N."/>
            <person name="Watson M."/>
            <person name="Adriaenssens E.M."/>
            <person name="Foster-Nyarko E."/>
            <person name="Jarju S."/>
            <person name="Secka A."/>
            <person name="Antonio M."/>
            <person name="Oren A."/>
            <person name="Chaudhuri R.R."/>
            <person name="La Ragione R."/>
            <person name="Hildebrand F."/>
            <person name="Pallen M.J."/>
        </authorList>
    </citation>
    <scope>NUCLEOTIDE SEQUENCE</scope>
    <source>
        <strain evidence="7">4100</strain>
    </source>
</reference>
<evidence type="ECO:0000256" key="4">
    <source>
        <dbReference type="ARBA" id="ARBA00022989"/>
    </source>
</evidence>
<proteinExistence type="predicted"/>
<evidence type="ECO:0000313" key="7">
    <source>
        <dbReference type="EMBL" id="HJE38988.1"/>
    </source>
</evidence>
<evidence type="ECO:0000256" key="5">
    <source>
        <dbReference type="ARBA" id="ARBA00023136"/>
    </source>
</evidence>
<dbReference type="PANTHER" id="PTHR30619:SF1">
    <property type="entry name" value="RECOMBINATION PROTEIN 2"/>
    <property type="match status" value="1"/>
</dbReference>
<dbReference type="NCBIfam" id="TIGR00360">
    <property type="entry name" value="ComEC_N-term"/>
    <property type="match status" value="1"/>
</dbReference>
<evidence type="ECO:0000259" key="6">
    <source>
        <dbReference type="Pfam" id="PF03772"/>
    </source>
</evidence>
<dbReference type="Pfam" id="PF03772">
    <property type="entry name" value="Competence"/>
    <property type="match status" value="1"/>
</dbReference>
<gene>
    <name evidence="7" type="ORF">K8V47_04425</name>
</gene>
<accession>A0A4Q0UAK6</accession>
<evidence type="ECO:0000256" key="2">
    <source>
        <dbReference type="ARBA" id="ARBA00022475"/>
    </source>
</evidence>